<dbReference type="AlphaFoldDB" id="G7Z9D9"/>
<dbReference type="STRING" id="862719.AZOLI_2359"/>
<accession>G7Z9D9</accession>
<feature type="region of interest" description="Disordered" evidence="1">
    <location>
        <begin position="24"/>
        <end position="44"/>
    </location>
</feature>
<dbReference type="EMBL" id="FQ311868">
    <property type="protein sequence ID" value="CBS87570.1"/>
    <property type="molecule type" value="Genomic_DNA"/>
</dbReference>
<dbReference type="KEGG" id="ali:AZOLI_2359"/>
<reference evidence="3" key="1">
    <citation type="journal article" date="2011" name="PLoS Genet.">
        <title>Azospirillum genomes reveal transition of bacteria from aquatic to terrestrial environments.</title>
        <authorList>
            <person name="Wisniewski-Dye F."/>
            <person name="Borziak K."/>
            <person name="Khalsa-Moyers G."/>
            <person name="Alexandre G."/>
            <person name="Sukharnikov L.O."/>
            <person name="Wuichet K."/>
            <person name="Hurst G.B."/>
            <person name="McDonald W.H."/>
            <person name="Robertson J.S."/>
            <person name="Barbe V."/>
            <person name="Calteau A."/>
            <person name="Rouy Z."/>
            <person name="Mangenot S."/>
            <person name="Prigent-Combaret C."/>
            <person name="Normand P."/>
            <person name="Boyer M."/>
            <person name="Siguier P."/>
            <person name="Dessaux Y."/>
            <person name="Elmerich C."/>
            <person name="Condemine G."/>
            <person name="Krishnen G."/>
            <person name="Kennedy I."/>
            <person name="Paterson A.H."/>
            <person name="Gonzalez V."/>
            <person name="Mavingui P."/>
            <person name="Zhulin I.B."/>
        </authorList>
    </citation>
    <scope>NUCLEOTIDE SEQUENCE [LARGE SCALE GENOMIC DNA]</scope>
    <source>
        <strain evidence="3">4B</strain>
    </source>
</reference>
<evidence type="ECO:0000313" key="2">
    <source>
        <dbReference type="EMBL" id="CBS87570.1"/>
    </source>
</evidence>
<evidence type="ECO:0000256" key="1">
    <source>
        <dbReference type="SAM" id="MobiDB-lite"/>
    </source>
</evidence>
<keyword evidence="3" id="KW-1185">Reference proteome</keyword>
<sequence>MSAPPENPPPVRFRIPLDEKRLEQAAPVDAASRRAGGGATGGIRECVRLPAGGAAC</sequence>
<name>G7Z9D9_AZOL4</name>
<organism evidence="2 3">
    <name type="scientific">Azospirillum lipoferum (strain 4B)</name>
    <dbReference type="NCBI Taxonomy" id="862719"/>
    <lineage>
        <taxon>Bacteria</taxon>
        <taxon>Pseudomonadati</taxon>
        <taxon>Pseudomonadota</taxon>
        <taxon>Alphaproteobacteria</taxon>
        <taxon>Rhodospirillales</taxon>
        <taxon>Azospirillaceae</taxon>
        <taxon>Azospirillum</taxon>
    </lineage>
</organism>
<dbReference type="Proteomes" id="UP000005667">
    <property type="component" value="Chromosome"/>
</dbReference>
<proteinExistence type="predicted"/>
<gene>
    <name evidence="2" type="ordered locus">AZOLI_2359</name>
</gene>
<protein>
    <submittedName>
        <fullName evidence="2">Uncharacterized protein</fullName>
    </submittedName>
</protein>
<evidence type="ECO:0000313" key="3">
    <source>
        <dbReference type="Proteomes" id="UP000005667"/>
    </source>
</evidence>
<dbReference type="HOGENOM" id="CLU_3004126_0_0_5"/>